<organism evidence="2 3">
    <name type="scientific">Alterisphingorhabdus coralli</name>
    <dbReference type="NCBI Taxonomy" id="3071408"/>
    <lineage>
        <taxon>Bacteria</taxon>
        <taxon>Pseudomonadati</taxon>
        <taxon>Pseudomonadota</taxon>
        <taxon>Alphaproteobacteria</taxon>
        <taxon>Sphingomonadales</taxon>
        <taxon>Sphingomonadaceae</taxon>
        <taxon>Alterisphingorhabdus (ex Yan et al. 2024)</taxon>
    </lineage>
</organism>
<evidence type="ECO:0000313" key="2">
    <source>
        <dbReference type="EMBL" id="WOE74388.1"/>
    </source>
</evidence>
<gene>
    <name evidence="2" type="ORF">RB602_11085</name>
</gene>
<dbReference type="RefSeq" id="WP_317080635.1">
    <property type="nucleotide sequence ID" value="NZ_CP136594.1"/>
</dbReference>
<dbReference type="Gene3D" id="3.40.30.10">
    <property type="entry name" value="Glutaredoxin"/>
    <property type="match status" value="1"/>
</dbReference>
<sequence>MYTLYGALASPYSMKLRAVLRYRRIVHIWRHGAEAMQLAGTKVKAPVIPVIQYPDGSYHNDTTPVIYDLESREEGRSIIPPDPARAFLAHLIEDFADEWLTKAMFGYRWLKEVDQIQMSRWLAFDSMKGGGRENSEAYAEQFRNRQVGRMAIVGCTEENFPLIRATTNAVLDALEAHVTDQHCLFGTRPSLAEFGMYGQLSQLGVDPTAQTMMRADYPYSMRWLLHIDDMSGVEGEWDDADADLRPVVHALLQQVGRVYAPFLLANAAALQKGDTTFSITVDGMEYSQGTFKYQAKCLVDLRTRYAALQGDDRAKVDAALADTGCIEMLS</sequence>
<dbReference type="SUPFAM" id="SSF52833">
    <property type="entry name" value="Thioredoxin-like"/>
    <property type="match status" value="1"/>
</dbReference>
<keyword evidence="3" id="KW-1185">Reference proteome</keyword>
<feature type="domain" description="GST N-terminal" evidence="1">
    <location>
        <begin position="4"/>
        <end position="76"/>
    </location>
</feature>
<dbReference type="Pfam" id="PF13417">
    <property type="entry name" value="GST_N_3"/>
    <property type="match status" value="1"/>
</dbReference>
<evidence type="ECO:0000313" key="3">
    <source>
        <dbReference type="Proteomes" id="UP001302429"/>
    </source>
</evidence>
<dbReference type="EMBL" id="CP136594">
    <property type="protein sequence ID" value="WOE74388.1"/>
    <property type="molecule type" value="Genomic_DNA"/>
</dbReference>
<dbReference type="Proteomes" id="UP001302429">
    <property type="component" value="Chromosome"/>
</dbReference>
<reference evidence="2 3" key="1">
    <citation type="submission" date="2023-10" db="EMBL/GenBank/DDBJ databases">
        <title>Complete genome sequence of a Sphingomonadaceae bacterium.</title>
        <authorList>
            <person name="Yan C."/>
        </authorList>
    </citation>
    <scope>NUCLEOTIDE SEQUENCE [LARGE SCALE GENOMIC DNA]</scope>
    <source>
        <strain evidence="2 3">SCSIO 66989</strain>
    </source>
</reference>
<dbReference type="InterPro" id="IPR004045">
    <property type="entry name" value="Glutathione_S-Trfase_N"/>
</dbReference>
<dbReference type="KEGG" id="acoa:RB602_11085"/>
<dbReference type="InterPro" id="IPR036282">
    <property type="entry name" value="Glutathione-S-Trfase_C_sf"/>
</dbReference>
<name>A0AA97I0H2_9SPHN</name>
<evidence type="ECO:0000259" key="1">
    <source>
        <dbReference type="Pfam" id="PF13417"/>
    </source>
</evidence>
<dbReference type="SUPFAM" id="SSF47616">
    <property type="entry name" value="GST C-terminal domain-like"/>
    <property type="match status" value="1"/>
</dbReference>
<accession>A0AA97I0H2</accession>
<protein>
    <submittedName>
        <fullName evidence="2">Glutathione S-transferase C-terminal domain-containing protein</fullName>
    </submittedName>
</protein>
<dbReference type="InterPro" id="IPR036249">
    <property type="entry name" value="Thioredoxin-like_sf"/>
</dbReference>
<proteinExistence type="predicted"/>
<dbReference type="AlphaFoldDB" id="A0AA97I0H2"/>
<dbReference type="Gene3D" id="1.20.1050.10">
    <property type="match status" value="1"/>
</dbReference>